<dbReference type="EC" id="1.1.1.133" evidence="2"/>
<evidence type="ECO:0000259" key="3">
    <source>
        <dbReference type="Pfam" id="PF04321"/>
    </source>
</evidence>
<dbReference type="GO" id="GO:0005829">
    <property type="term" value="C:cytosol"/>
    <property type="evidence" value="ECO:0007669"/>
    <property type="project" value="TreeGrafter"/>
</dbReference>
<name>A0A3S8RZM8_9BACL</name>
<feature type="domain" description="RmlD-like substrate binding" evidence="3">
    <location>
        <begin position="1"/>
        <end position="239"/>
    </location>
</feature>
<dbReference type="Pfam" id="PF04321">
    <property type="entry name" value="RmlD_sub_bind"/>
    <property type="match status" value="1"/>
</dbReference>
<evidence type="ECO:0000313" key="5">
    <source>
        <dbReference type="Proteomes" id="UP000273145"/>
    </source>
</evidence>
<comment type="pathway">
    <text evidence="2">Carbohydrate biosynthesis; dTDP-L-rhamnose biosynthesis.</text>
</comment>
<dbReference type="SUPFAM" id="SSF51735">
    <property type="entry name" value="NAD(P)-binding Rossmann-fold domains"/>
    <property type="match status" value="1"/>
</dbReference>
<keyword evidence="2" id="KW-0560">Oxidoreductase</keyword>
<dbReference type="OrthoDB" id="9803892at2"/>
<dbReference type="InterPro" id="IPR005913">
    <property type="entry name" value="dTDP_dehydrorham_reduct"/>
</dbReference>
<dbReference type="EMBL" id="CP034248">
    <property type="protein sequence ID" value="AZK48358.1"/>
    <property type="molecule type" value="Genomic_DNA"/>
</dbReference>
<gene>
    <name evidence="4" type="ORF">EIM92_21065</name>
</gene>
<comment type="function">
    <text evidence="2">Catalyzes the reduction of dTDP-6-deoxy-L-lyxo-4-hexulose to yield dTDP-L-rhamnose.</text>
</comment>
<protein>
    <recommendedName>
        <fullName evidence="2">dTDP-4-dehydrorhamnose reductase</fullName>
        <ecNumber evidence="2">1.1.1.133</ecNumber>
    </recommendedName>
</protein>
<keyword evidence="5" id="KW-1185">Reference proteome</keyword>
<dbReference type="Gene3D" id="3.40.50.720">
    <property type="entry name" value="NAD(P)-binding Rossmann-like Domain"/>
    <property type="match status" value="1"/>
</dbReference>
<dbReference type="KEGG" id="plen:EIM92_21065"/>
<evidence type="ECO:0000313" key="4">
    <source>
        <dbReference type="EMBL" id="AZK48358.1"/>
    </source>
</evidence>
<dbReference type="Proteomes" id="UP000273145">
    <property type="component" value="Chromosome"/>
</dbReference>
<organism evidence="4 5">
    <name type="scientific">Paenibacillus lentus</name>
    <dbReference type="NCBI Taxonomy" id="1338368"/>
    <lineage>
        <taxon>Bacteria</taxon>
        <taxon>Bacillati</taxon>
        <taxon>Bacillota</taxon>
        <taxon>Bacilli</taxon>
        <taxon>Bacillales</taxon>
        <taxon>Paenibacillaceae</taxon>
        <taxon>Paenibacillus</taxon>
    </lineage>
</organism>
<dbReference type="PANTHER" id="PTHR10491:SF4">
    <property type="entry name" value="METHIONINE ADENOSYLTRANSFERASE 2 SUBUNIT BETA"/>
    <property type="match status" value="1"/>
</dbReference>
<dbReference type="InterPro" id="IPR029903">
    <property type="entry name" value="RmlD-like-bd"/>
</dbReference>
<dbReference type="AlphaFoldDB" id="A0A3S8RZM8"/>
<reference evidence="4 5" key="1">
    <citation type="submission" date="2018-11" db="EMBL/GenBank/DDBJ databases">
        <title>Genome sequencing of Paenibacillus lentus DSM25539(T).</title>
        <authorList>
            <person name="Kook J.-K."/>
            <person name="Park S.-N."/>
            <person name="Lim Y.K."/>
        </authorList>
    </citation>
    <scope>NUCLEOTIDE SEQUENCE [LARGE SCALE GENOMIC DNA]</scope>
    <source>
        <strain evidence="4 5">DSM 25539</strain>
    </source>
</reference>
<dbReference type="GO" id="GO:0019305">
    <property type="term" value="P:dTDP-rhamnose biosynthetic process"/>
    <property type="evidence" value="ECO:0007669"/>
    <property type="project" value="UniProtKB-UniPathway"/>
</dbReference>
<dbReference type="RefSeq" id="WP_125084515.1">
    <property type="nucleotide sequence ID" value="NZ_CP034248.1"/>
</dbReference>
<proteinExistence type="inferred from homology"/>
<dbReference type="GO" id="GO:0008831">
    <property type="term" value="F:dTDP-4-dehydrorhamnose reductase activity"/>
    <property type="evidence" value="ECO:0007669"/>
    <property type="project" value="UniProtKB-EC"/>
</dbReference>
<comment type="similarity">
    <text evidence="1 2">Belongs to the dTDP-4-dehydrorhamnose reductase family.</text>
</comment>
<evidence type="ECO:0000256" key="2">
    <source>
        <dbReference type="RuleBase" id="RU364082"/>
    </source>
</evidence>
<evidence type="ECO:0000256" key="1">
    <source>
        <dbReference type="ARBA" id="ARBA00010944"/>
    </source>
</evidence>
<accession>A0A3S8RZM8</accession>
<sequence length="276" mass="30805">MKILIVGGNGMAGHVLVRYFQRQGKHHVFYTTRDVSDPGSLILDVDDISAVDRALQLVRPDVIINAVGVLNHFADQDKISAYHINGFLPHRLRRAAGDLSARLIHISTDCVFLGTKGGYKENDATDGTSTYAITKALGEVRDEGHLTIRTSIIGPEIRGKGIGLLQWFLSQQGKVNGYRRVPWNGVTTIQLAKAIDSVLESSLSGLVHLAHPEIVTKYDMLKLFQEIWNKQDVTIVPTDEPSIDRTLVSTRKDVQFALPTFRDMIEEMAEWMKDDE</sequence>
<dbReference type="PANTHER" id="PTHR10491">
    <property type="entry name" value="DTDP-4-DEHYDRORHAMNOSE REDUCTASE"/>
    <property type="match status" value="1"/>
</dbReference>
<keyword evidence="2" id="KW-0521">NADP</keyword>
<dbReference type="InterPro" id="IPR036291">
    <property type="entry name" value="NAD(P)-bd_dom_sf"/>
</dbReference>
<dbReference type="CDD" id="cd05254">
    <property type="entry name" value="dTDP_HR_like_SDR_e"/>
    <property type="match status" value="1"/>
</dbReference>
<dbReference type="UniPathway" id="UPA00124"/>